<evidence type="ECO:0000256" key="2">
    <source>
        <dbReference type="ARBA" id="ARBA00004443"/>
    </source>
</evidence>
<reference evidence="18 19" key="1">
    <citation type="journal article" date="2015" name="Genome Biol. Evol.">
        <title>Phylogenomic analyses indicate that early fungi evolved digesting cell walls of algal ancestors of land plants.</title>
        <authorList>
            <person name="Chang Y."/>
            <person name="Wang S."/>
            <person name="Sekimoto S."/>
            <person name="Aerts A.L."/>
            <person name="Choi C."/>
            <person name="Clum A."/>
            <person name="LaButti K.M."/>
            <person name="Lindquist E.A."/>
            <person name="Yee Ngan C."/>
            <person name="Ohm R.A."/>
            <person name="Salamov A.A."/>
            <person name="Grigoriev I.V."/>
            <person name="Spatafora J.W."/>
            <person name="Berbee M.L."/>
        </authorList>
    </citation>
    <scope>NUCLEOTIDE SEQUENCE [LARGE SCALE GENOMIC DNA]</scope>
    <source>
        <strain evidence="18 19">NRRL 28638</strain>
    </source>
</reference>
<keyword evidence="8" id="KW-0679">Respiratory chain</keyword>
<evidence type="ECO:0000256" key="13">
    <source>
        <dbReference type="ARBA" id="ARBA00023136"/>
    </source>
</evidence>
<dbReference type="Proteomes" id="UP000070444">
    <property type="component" value="Unassembled WGS sequence"/>
</dbReference>
<sequence>MSLPYKPPVLSHVQQVQRLYKRALKLSLDWHIRRDLWRINALEIRQRFEANRYISEPKKIAHIIGLTEQELEDRSHPDPYLYPTQPEGTKWERHGLMKPLNFKSSTN</sequence>
<dbReference type="GO" id="GO:0006120">
    <property type="term" value="P:mitochondrial electron transport, NADH to ubiquinone"/>
    <property type="evidence" value="ECO:0007669"/>
    <property type="project" value="InterPro"/>
</dbReference>
<comment type="function">
    <text evidence="1">Accessory subunit of the mitochondrial membrane respiratory chain NADH dehydrogenase (Complex I), that is believed to be not involved in catalysis. Complex I functions in the transfer of electrons from NADH to the respiratory chain. The immediate electron acceptor for the enzyme is believed to be ubiquinone.</text>
</comment>
<evidence type="ECO:0000256" key="11">
    <source>
        <dbReference type="ARBA" id="ARBA00022990"/>
    </source>
</evidence>
<evidence type="ECO:0000256" key="14">
    <source>
        <dbReference type="ARBA" id="ARBA00030192"/>
    </source>
</evidence>
<comment type="subcellular location">
    <subcellularLocation>
        <location evidence="2">Mitochondrion inner membrane</location>
        <topology evidence="2">Peripheral membrane protein</topology>
        <orientation evidence="2">Matrix side</orientation>
    </subcellularLocation>
</comment>
<evidence type="ECO:0000256" key="7">
    <source>
        <dbReference type="ARBA" id="ARBA00022553"/>
    </source>
</evidence>
<evidence type="ECO:0000256" key="16">
    <source>
        <dbReference type="SAM" id="MobiDB-lite"/>
    </source>
</evidence>
<keyword evidence="11" id="KW-0007">Acetylation</keyword>
<evidence type="ECO:0000256" key="4">
    <source>
        <dbReference type="ARBA" id="ARBA00011790"/>
    </source>
</evidence>
<dbReference type="PANTHER" id="PTHR12868">
    <property type="entry name" value="NADH-UBIQUINONE OXIDOREDUCTASE B22 SUBUNIT"/>
    <property type="match status" value="1"/>
</dbReference>
<evidence type="ECO:0000313" key="18">
    <source>
        <dbReference type="EMBL" id="KXN71680.1"/>
    </source>
</evidence>
<keyword evidence="12" id="KW-0496">Mitochondrion</keyword>
<dbReference type="InterPro" id="IPR045292">
    <property type="entry name" value="Complex1_LYR_NDUFB9_LYRM3"/>
</dbReference>
<keyword evidence="6" id="KW-0813">Transport</keyword>
<dbReference type="OMA" id="KWERNAP"/>
<organism evidence="18 19">
    <name type="scientific">Conidiobolus coronatus (strain ATCC 28846 / CBS 209.66 / NRRL 28638)</name>
    <name type="common">Delacroixia coronata</name>
    <dbReference type="NCBI Taxonomy" id="796925"/>
    <lineage>
        <taxon>Eukaryota</taxon>
        <taxon>Fungi</taxon>
        <taxon>Fungi incertae sedis</taxon>
        <taxon>Zoopagomycota</taxon>
        <taxon>Entomophthoromycotina</taxon>
        <taxon>Entomophthoromycetes</taxon>
        <taxon>Entomophthorales</taxon>
        <taxon>Ancylistaceae</taxon>
        <taxon>Conidiobolus</taxon>
    </lineage>
</organism>
<keyword evidence="9" id="KW-0999">Mitochondrion inner membrane</keyword>
<protein>
    <recommendedName>
        <fullName evidence="5">NADH dehydrogenase [ubiquinone] 1 beta subcomplex subunit 9</fullName>
    </recommendedName>
    <alternativeName>
        <fullName evidence="14">Complex I-B22</fullName>
    </alternativeName>
    <alternativeName>
        <fullName evidence="15">NADH-ubiquinone oxidoreductase B22 subunit</fullName>
    </alternativeName>
</protein>
<dbReference type="Pfam" id="PF05347">
    <property type="entry name" value="Complex1_LYR"/>
    <property type="match status" value="1"/>
</dbReference>
<evidence type="ECO:0000313" key="19">
    <source>
        <dbReference type="Proteomes" id="UP000070444"/>
    </source>
</evidence>
<gene>
    <name evidence="18" type="ORF">CONCODRAFT_57168</name>
</gene>
<dbReference type="AlphaFoldDB" id="A0A137P9K2"/>
<dbReference type="InterPro" id="IPR008011">
    <property type="entry name" value="Complex1_LYR_dom"/>
</dbReference>
<comment type="similarity">
    <text evidence="3">Belongs to the complex I LYR family.</text>
</comment>
<proteinExistence type="inferred from homology"/>
<comment type="subunit">
    <text evidence="4">Mammalian complex I is composed of 45 different subunits.</text>
</comment>
<evidence type="ECO:0000256" key="6">
    <source>
        <dbReference type="ARBA" id="ARBA00022448"/>
    </source>
</evidence>
<evidence type="ECO:0000256" key="3">
    <source>
        <dbReference type="ARBA" id="ARBA00009508"/>
    </source>
</evidence>
<accession>A0A137P9K2</accession>
<feature type="domain" description="Complex 1 LYR protein" evidence="17">
    <location>
        <begin position="14"/>
        <end position="72"/>
    </location>
</feature>
<keyword evidence="13" id="KW-0472">Membrane</keyword>
<dbReference type="OrthoDB" id="13598at2759"/>
<keyword evidence="10" id="KW-0249">Electron transport</keyword>
<dbReference type="InterPro" id="IPR033034">
    <property type="entry name" value="NDUFB9"/>
</dbReference>
<dbReference type="GO" id="GO:0005743">
    <property type="term" value="C:mitochondrial inner membrane"/>
    <property type="evidence" value="ECO:0007669"/>
    <property type="project" value="UniProtKB-SubCell"/>
</dbReference>
<evidence type="ECO:0000259" key="17">
    <source>
        <dbReference type="Pfam" id="PF05347"/>
    </source>
</evidence>
<keyword evidence="7" id="KW-0597">Phosphoprotein</keyword>
<dbReference type="PANTHER" id="PTHR12868:SF0">
    <property type="entry name" value="NADH DEHYDROGENASE [UBIQUINONE] 1 BETA SUBCOMPLEX SUBUNIT 9"/>
    <property type="match status" value="1"/>
</dbReference>
<evidence type="ECO:0000256" key="8">
    <source>
        <dbReference type="ARBA" id="ARBA00022660"/>
    </source>
</evidence>
<evidence type="ECO:0000256" key="1">
    <source>
        <dbReference type="ARBA" id="ARBA00002920"/>
    </source>
</evidence>
<evidence type="ECO:0000256" key="5">
    <source>
        <dbReference type="ARBA" id="ARBA00018684"/>
    </source>
</evidence>
<dbReference type="EMBL" id="KQ964469">
    <property type="protein sequence ID" value="KXN71680.1"/>
    <property type="molecule type" value="Genomic_DNA"/>
</dbReference>
<evidence type="ECO:0000256" key="10">
    <source>
        <dbReference type="ARBA" id="ARBA00022982"/>
    </source>
</evidence>
<evidence type="ECO:0000256" key="9">
    <source>
        <dbReference type="ARBA" id="ARBA00022792"/>
    </source>
</evidence>
<dbReference type="CDD" id="cd20263">
    <property type="entry name" value="Complex1_LYR_NDUFB9_LYRM3"/>
    <property type="match status" value="1"/>
</dbReference>
<name>A0A137P9K2_CONC2</name>
<dbReference type="STRING" id="796925.A0A137P9K2"/>
<evidence type="ECO:0000256" key="12">
    <source>
        <dbReference type="ARBA" id="ARBA00023128"/>
    </source>
</evidence>
<evidence type="ECO:0000256" key="15">
    <source>
        <dbReference type="ARBA" id="ARBA00032528"/>
    </source>
</evidence>
<keyword evidence="19" id="KW-1185">Reference proteome</keyword>
<feature type="region of interest" description="Disordered" evidence="16">
    <location>
        <begin position="74"/>
        <end position="107"/>
    </location>
</feature>